<organism evidence="3 4">
    <name type="scientific">Saccharomonospora azurea NA-128</name>
    <dbReference type="NCBI Taxonomy" id="882081"/>
    <lineage>
        <taxon>Bacteria</taxon>
        <taxon>Bacillati</taxon>
        <taxon>Actinomycetota</taxon>
        <taxon>Actinomycetes</taxon>
        <taxon>Pseudonocardiales</taxon>
        <taxon>Pseudonocardiaceae</taxon>
        <taxon>Saccharomonospora</taxon>
    </lineage>
</organism>
<comment type="similarity">
    <text evidence="1">Belongs to the barstar family.</text>
</comment>
<name>H8G7P6_9PSEU</name>
<evidence type="ECO:0000256" key="1">
    <source>
        <dbReference type="ARBA" id="ARBA00006845"/>
    </source>
</evidence>
<dbReference type="HOGENOM" id="CLU_121832_2_2_11"/>
<evidence type="ECO:0000259" key="2">
    <source>
        <dbReference type="Pfam" id="PF01337"/>
    </source>
</evidence>
<evidence type="ECO:0000313" key="4">
    <source>
        <dbReference type="Proteomes" id="UP000004705"/>
    </source>
</evidence>
<dbReference type="Proteomes" id="UP000004705">
    <property type="component" value="Chromosome"/>
</dbReference>
<keyword evidence="4" id="KW-1185">Reference proteome</keyword>
<sequence>MGVVVLNGRKIRTLRDFHSQMSNMLGFGPYYGNNFDALWDRLSRDVERPVHIRWEHASCSRSALGEELFNKIVSIFNDLTIEDRSLDPSERFTFEVLERGPLTH</sequence>
<dbReference type="SUPFAM" id="SSF52038">
    <property type="entry name" value="Barstar-related"/>
    <property type="match status" value="1"/>
</dbReference>
<dbReference type="OrthoDB" id="5184890at2"/>
<protein>
    <submittedName>
        <fullName evidence="3">Barstar, RNAse (Barnase) inhibitor</fullName>
    </submittedName>
</protein>
<dbReference type="Pfam" id="PF01337">
    <property type="entry name" value="Barstar"/>
    <property type="match status" value="1"/>
</dbReference>
<evidence type="ECO:0000313" key="3">
    <source>
        <dbReference type="EMBL" id="EHY87320.1"/>
    </source>
</evidence>
<dbReference type="EMBL" id="CM001466">
    <property type="protein sequence ID" value="EHY87320.1"/>
    <property type="molecule type" value="Genomic_DNA"/>
</dbReference>
<accession>H8G7P6</accession>
<feature type="domain" description="Barstar (barnase inhibitor)" evidence="2">
    <location>
        <begin position="2"/>
        <end position="82"/>
    </location>
</feature>
<proteinExistence type="inferred from homology"/>
<gene>
    <name evidence="3" type="ORF">SacazDRAFT_00340</name>
</gene>
<reference evidence="3 4" key="1">
    <citation type="journal article" date="2012" name="Stand. Genomic Sci.">
        <title>Genome sequence of the soil bacterium Saccharomonospora azurea type strain (NA-128(T)).</title>
        <authorList>
            <person name="Klenk H.P."/>
            <person name="Held B."/>
            <person name="Lucas S."/>
            <person name="Lapidus A."/>
            <person name="Copeland A."/>
            <person name="Hammon N."/>
            <person name="Pitluck S."/>
            <person name="Goodwin L.A."/>
            <person name="Han C."/>
            <person name="Tapia R."/>
            <person name="Brambilla E.M."/>
            <person name="Potter G."/>
            <person name="Land M."/>
            <person name="Ivanova N."/>
            <person name="Rohde M."/>
            <person name="Goker M."/>
            <person name="Detter J.C."/>
            <person name="Kyrpides N.C."/>
            <person name="Woyke T."/>
        </authorList>
    </citation>
    <scope>NUCLEOTIDE SEQUENCE [LARGE SCALE GENOMIC DNA]</scope>
    <source>
        <strain evidence="3 4">NA-128</strain>
    </source>
</reference>
<dbReference type="InterPro" id="IPR035905">
    <property type="entry name" value="Barstar-like_sf"/>
</dbReference>
<dbReference type="AlphaFoldDB" id="H8G7P6"/>
<dbReference type="InterPro" id="IPR000468">
    <property type="entry name" value="Barstar"/>
</dbReference>
<dbReference type="Gene3D" id="3.30.370.10">
    <property type="entry name" value="Barstar-like"/>
    <property type="match status" value="1"/>
</dbReference>